<keyword evidence="1" id="KW-0812">Transmembrane</keyword>
<evidence type="ECO:0000256" key="1">
    <source>
        <dbReference type="SAM" id="Phobius"/>
    </source>
</evidence>
<dbReference type="AlphaFoldDB" id="A0A9P8CJX8"/>
<sequence length="175" mass="19817">MHINQLSQYDKMMLEVDQMPPGYYVVAGILSWLLLAGFLVSPSTYASMRDSDVLDSTNKVGKSLMGSVRNVPLLYIASFICLFATAGLGWLWWRWQHNYIWVTRYIIVPTLTNSAMGLISTFLNVYSMQDGQWSITAIITVSIIGAWFLASCVLFTFYKGLLLPSLKDVRWPQAN</sequence>
<reference evidence="2" key="1">
    <citation type="journal article" date="2021" name="IMA Fungus">
        <title>Genomic characterization of three marine fungi, including Emericellopsis atlantica sp. nov. with signatures of a generalist lifestyle and marine biomass degradation.</title>
        <authorList>
            <person name="Hagestad O.C."/>
            <person name="Hou L."/>
            <person name="Andersen J.H."/>
            <person name="Hansen E.H."/>
            <person name="Altermark B."/>
            <person name="Li C."/>
            <person name="Kuhnert E."/>
            <person name="Cox R.J."/>
            <person name="Crous P.W."/>
            <person name="Spatafora J.W."/>
            <person name="Lail K."/>
            <person name="Amirebrahimi M."/>
            <person name="Lipzen A."/>
            <person name="Pangilinan J."/>
            <person name="Andreopoulos W."/>
            <person name="Hayes R.D."/>
            <person name="Ng V."/>
            <person name="Grigoriev I.V."/>
            <person name="Jackson S.A."/>
            <person name="Sutton T.D.S."/>
            <person name="Dobson A.D.W."/>
            <person name="Rama T."/>
        </authorList>
    </citation>
    <scope>NUCLEOTIDE SEQUENCE</scope>
    <source>
        <strain evidence="2">TS7</strain>
    </source>
</reference>
<dbReference type="GeneID" id="70291449"/>
<keyword evidence="1" id="KW-1133">Transmembrane helix</keyword>
<dbReference type="RefSeq" id="XP_046113285.1">
    <property type="nucleotide sequence ID" value="XM_046260546.1"/>
</dbReference>
<proteinExistence type="predicted"/>
<feature type="transmembrane region" description="Helical" evidence="1">
    <location>
        <begin position="105"/>
        <end position="127"/>
    </location>
</feature>
<comment type="caution">
    <text evidence="2">The sequence shown here is derived from an EMBL/GenBank/DDBJ whole genome shotgun (WGS) entry which is preliminary data.</text>
</comment>
<keyword evidence="1" id="KW-0472">Membrane</keyword>
<organism evidence="2 3">
    <name type="scientific">Emericellopsis atlantica</name>
    <dbReference type="NCBI Taxonomy" id="2614577"/>
    <lineage>
        <taxon>Eukaryota</taxon>
        <taxon>Fungi</taxon>
        <taxon>Dikarya</taxon>
        <taxon>Ascomycota</taxon>
        <taxon>Pezizomycotina</taxon>
        <taxon>Sordariomycetes</taxon>
        <taxon>Hypocreomycetidae</taxon>
        <taxon>Hypocreales</taxon>
        <taxon>Bionectriaceae</taxon>
        <taxon>Emericellopsis</taxon>
    </lineage>
</organism>
<name>A0A9P8CJX8_9HYPO</name>
<feature type="transmembrane region" description="Helical" evidence="1">
    <location>
        <begin position="73"/>
        <end position="93"/>
    </location>
</feature>
<keyword evidence="3" id="KW-1185">Reference proteome</keyword>
<protein>
    <submittedName>
        <fullName evidence="2">Uncharacterized protein</fullName>
    </submittedName>
</protein>
<evidence type="ECO:0000313" key="2">
    <source>
        <dbReference type="EMBL" id="KAG9249360.1"/>
    </source>
</evidence>
<gene>
    <name evidence="2" type="ORF">F5Z01DRAFT_543401</name>
</gene>
<dbReference type="EMBL" id="MU251327">
    <property type="protein sequence ID" value="KAG9249360.1"/>
    <property type="molecule type" value="Genomic_DNA"/>
</dbReference>
<dbReference type="Proteomes" id="UP000887229">
    <property type="component" value="Unassembled WGS sequence"/>
</dbReference>
<feature type="transmembrane region" description="Helical" evidence="1">
    <location>
        <begin position="133"/>
        <end position="158"/>
    </location>
</feature>
<dbReference type="OrthoDB" id="3254104at2759"/>
<accession>A0A9P8CJX8</accession>
<feature type="transmembrane region" description="Helical" evidence="1">
    <location>
        <begin position="21"/>
        <end position="40"/>
    </location>
</feature>
<evidence type="ECO:0000313" key="3">
    <source>
        <dbReference type="Proteomes" id="UP000887229"/>
    </source>
</evidence>